<reference evidence="2 3" key="1">
    <citation type="submission" date="2017-08" db="EMBL/GenBank/DDBJ databases">
        <title>Draft genome sequences of 64 type strains of genus Staph aureus.</title>
        <authorList>
            <person name="Cole K."/>
            <person name="Golubchik T."/>
            <person name="Russell J."/>
            <person name="Foster D."/>
            <person name="Llewelyn M."/>
            <person name="Wilson D."/>
            <person name="Crook D."/>
            <person name="Paul J."/>
        </authorList>
    </citation>
    <scope>NUCLEOTIDE SEQUENCE [LARGE SCALE GENOMIC DNA]</scope>
    <source>
        <strain evidence="2 3">DSM 21968</strain>
    </source>
</reference>
<evidence type="ECO:0000313" key="2">
    <source>
        <dbReference type="EMBL" id="PNZ26155.1"/>
    </source>
</evidence>
<keyword evidence="1" id="KW-1133">Transmembrane helix</keyword>
<keyword evidence="1" id="KW-0472">Membrane</keyword>
<keyword evidence="1" id="KW-0812">Transmembrane</keyword>
<name>A0A2K3YKL7_9STAP</name>
<evidence type="ECO:0000256" key="1">
    <source>
        <dbReference type="SAM" id="Phobius"/>
    </source>
</evidence>
<gene>
    <name evidence="2" type="ORF">CD122_08675</name>
</gene>
<evidence type="ECO:0000313" key="3">
    <source>
        <dbReference type="Proteomes" id="UP000242752"/>
    </source>
</evidence>
<accession>A0A2K3YKL7</accession>
<dbReference type="RefSeq" id="WP_103358592.1">
    <property type="nucleotide sequence ID" value="NZ_PPRF01000059.1"/>
</dbReference>
<comment type="caution">
    <text evidence="2">The sequence shown here is derived from an EMBL/GenBank/DDBJ whole genome shotgun (WGS) entry which is preliminary data.</text>
</comment>
<organism evidence="2 3">
    <name type="scientific">Staphylococcus rostri</name>
    <dbReference type="NCBI Taxonomy" id="522262"/>
    <lineage>
        <taxon>Bacteria</taxon>
        <taxon>Bacillati</taxon>
        <taxon>Bacillota</taxon>
        <taxon>Bacilli</taxon>
        <taxon>Bacillales</taxon>
        <taxon>Staphylococcaceae</taxon>
        <taxon>Staphylococcus</taxon>
    </lineage>
</organism>
<dbReference type="EMBL" id="PPRF01000059">
    <property type="protein sequence ID" value="PNZ26155.1"/>
    <property type="molecule type" value="Genomic_DNA"/>
</dbReference>
<sequence>MEFFQSVLVSNVIALLAFAASIYSIIYTRSQNKFHFAVTDMSVDKKDGYIDFSFAVVNDSPKSHFLKDLIFLDENLNVMKHIEVEPIESSDLFSSLSDQILIDGQLNNPELILPNNFERFSYNFYTVPKYVKIVSNERIDKFRKYVLVSTDSYECY</sequence>
<dbReference type="AlphaFoldDB" id="A0A2K3YKL7"/>
<feature type="transmembrane region" description="Helical" evidence="1">
    <location>
        <begin position="6"/>
        <end position="26"/>
    </location>
</feature>
<protein>
    <submittedName>
        <fullName evidence="2">Uncharacterized protein</fullName>
    </submittedName>
</protein>
<proteinExistence type="predicted"/>
<keyword evidence="3" id="KW-1185">Reference proteome</keyword>
<dbReference type="Proteomes" id="UP000242752">
    <property type="component" value="Unassembled WGS sequence"/>
</dbReference>